<sequence>MAGDDVALLRQQLSRVTEERDRMAKERDALRKQVAALSSGSAPRTGTQRMNRSHPPPRCKKPSNSTHRRPHPIVSSIFSACMTTPQPQCANGDDEVSLFSCCTRGLLAEPEISSEAIIRVPDEEEPFLPQKRSNTVTTEETLEGGDHYKRAVRPMPSYVGSIHQITENVRCEGNSLSYSSRYCHRWHLTDCGGVQFSPPFNSKYRLEVLLATPPRQGGFMIGVAPEGVDLAKPNLEMSHGYFFFTKDQTLFAQDLTIGRDWTGEDFTLGVGSKIGIEFDTEDRNLNILVDGRSVGACCFRSGTAIPAGKYIPTILFATQDVTLEIAE</sequence>
<feature type="compositionally biased region" description="Basic residues" evidence="1">
    <location>
        <begin position="51"/>
        <end position="71"/>
    </location>
</feature>
<feature type="compositionally biased region" description="Polar residues" evidence="1">
    <location>
        <begin position="36"/>
        <end position="50"/>
    </location>
</feature>
<evidence type="ECO:0008006" key="4">
    <source>
        <dbReference type="Google" id="ProtNLM"/>
    </source>
</evidence>
<name>A0A0G4G1Y9_VITBC</name>
<proteinExistence type="predicted"/>
<feature type="compositionally biased region" description="Basic and acidic residues" evidence="1">
    <location>
        <begin position="16"/>
        <end position="31"/>
    </location>
</feature>
<reference evidence="2 3" key="1">
    <citation type="submission" date="2014-11" db="EMBL/GenBank/DDBJ databases">
        <authorList>
            <person name="Zhu J."/>
            <person name="Qi W."/>
            <person name="Song R."/>
        </authorList>
    </citation>
    <scope>NUCLEOTIDE SEQUENCE [LARGE SCALE GENOMIC DNA]</scope>
</reference>
<dbReference type="Proteomes" id="UP000041254">
    <property type="component" value="Unassembled WGS sequence"/>
</dbReference>
<accession>A0A0G4G1Y9</accession>
<dbReference type="Gene3D" id="2.60.120.920">
    <property type="match status" value="1"/>
</dbReference>
<dbReference type="InParanoid" id="A0A0G4G1Y9"/>
<feature type="region of interest" description="Disordered" evidence="1">
    <location>
        <begin position="1"/>
        <end position="71"/>
    </location>
</feature>
<dbReference type="EMBL" id="CDMY01000547">
    <property type="protein sequence ID" value="CEM21980.1"/>
    <property type="molecule type" value="Genomic_DNA"/>
</dbReference>
<keyword evidence="3" id="KW-1185">Reference proteome</keyword>
<dbReference type="VEuPathDB" id="CryptoDB:Vbra_2615"/>
<evidence type="ECO:0000313" key="2">
    <source>
        <dbReference type="EMBL" id="CEM21980.1"/>
    </source>
</evidence>
<evidence type="ECO:0000313" key="3">
    <source>
        <dbReference type="Proteomes" id="UP000041254"/>
    </source>
</evidence>
<protein>
    <recommendedName>
        <fullName evidence="4">SPRY domain-containing protein</fullName>
    </recommendedName>
</protein>
<dbReference type="InterPro" id="IPR043136">
    <property type="entry name" value="B30.2/SPRY_sf"/>
</dbReference>
<dbReference type="AlphaFoldDB" id="A0A0G4G1Y9"/>
<gene>
    <name evidence="2" type="ORF">Vbra_2615</name>
</gene>
<evidence type="ECO:0000256" key="1">
    <source>
        <dbReference type="SAM" id="MobiDB-lite"/>
    </source>
</evidence>
<organism evidence="2 3">
    <name type="scientific">Vitrella brassicaformis (strain CCMP3155)</name>
    <dbReference type="NCBI Taxonomy" id="1169540"/>
    <lineage>
        <taxon>Eukaryota</taxon>
        <taxon>Sar</taxon>
        <taxon>Alveolata</taxon>
        <taxon>Colpodellida</taxon>
        <taxon>Vitrellaceae</taxon>
        <taxon>Vitrella</taxon>
    </lineage>
</organism>